<dbReference type="GeneTree" id="ENSGT00940000169863"/>
<reference evidence="8" key="1">
    <citation type="submission" date="2003-08" db="EMBL/GenBank/DDBJ databases">
        <authorList>
            <person name="Birren B."/>
            <person name="Nusbaum C."/>
            <person name="Abebe A."/>
            <person name="Abouelleil A."/>
            <person name="Adekoya E."/>
            <person name="Ait-zahra M."/>
            <person name="Allen N."/>
            <person name="Allen T."/>
            <person name="An P."/>
            <person name="Anderson M."/>
            <person name="Anderson S."/>
            <person name="Arachchi H."/>
            <person name="Armbruster J."/>
            <person name="Bachantsang P."/>
            <person name="Baldwin J."/>
            <person name="Barry A."/>
            <person name="Bayul T."/>
            <person name="Blitshsteyn B."/>
            <person name="Bloom T."/>
            <person name="Blye J."/>
            <person name="Boguslavskiy L."/>
            <person name="Borowsky M."/>
            <person name="Boukhgalter B."/>
            <person name="Brunache A."/>
            <person name="Butler J."/>
            <person name="Calixte N."/>
            <person name="Calvo S."/>
            <person name="Camarata J."/>
            <person name="Campo K."/>
            <person name="Chang J."/>
            <person name="Cheshatsang Y."/>
            <person name="Citroen M."/>
            <person name="Collymore A."/>
            <person name="Considine T."/>
            <person name="Cook A."/>
            <person name="Cooke P."/>
            <person name="Corum B."/>
            <person name="Cuomo C."/>
            <person name="David R."/>
            <person name="Dawoe T."/>
            <person name="Degray S."/>
            <person name="Dodge S."/>
            <person name="Dooley K."/>
            <person name="Dorje P."/>
            <person name="Dorjee K."/>
            <person name="Dorris L."/>
            <person name="Duffey N."/>
            <person name="Dupes A."/>
            <person name="Elkins T."/>
            <person name="Engels R."/>
            <person name="Erickson J."/>
            <person name="Farina A."/>
            <person name="Faro S."/>
            <person name="Ferreira P."/>
            <person name="Fischer H."/>
            <person name="Fitzgerald M."/>
            <person name="Foley K."/>
            <person name="Gage D."/>
            <person name="Galagan J."/>
            <person name="Gearin G."/>
            <person name="Gnerre S."/>
            <person name="Gnirke A."/>
            <person name="Goyette A."/>
            <person name="Graham J."/>
            <person name="Grandbois E."/>
            <person name="Gyaltsen K."/>
            <person name="Hafez N."/>
            <person name="Hagopian D."/>
            <person name="Hagos B."/>
            <person name="Hall J."/>
            <person name="Hatcher B."/>
            <person name="Heller A."/>
            <person name="Higgins H."/>
            <person name="Honan T."/>
            <person name="Horn A."/>
            <person name="Houde N."/>
            <person name="Hughes L."/>
            <person name="Hulme W."/>
            <person name="Husby E."/>
            <person name="Iliev I."/>
            <person name="Jaffe D."/>
            <person name="Jones C."/>
            <person name="Kamal M."/>
            <person name="Kamat A."/>
            <person name="Kamvysselis M."/>
            <person name="Karlsson E."/>
            <person name="Kells C."/>
            <person name="Kieu A."/>
            <person name="Kisner P."/>
            <person name="Kodira C."/>
            <person name="Kulbokas E."/>
            <person name="Labutti K."/>
            <person name="Lama D."/>
            <person name="Landers T."/>
            <person name="Leger J."/>
            <person name="Levine S."/>
            <person name="Lewis D."/>
            <person name="Lewis T."/>
            <person name="Lindblad-toh K."/>
            <person name="Liu X."/>
            <person name="Lokyitsang T."/>
            <person name="Lokyitsang Y."/>
            <person name="Lucien O."/>
            <person name="Lui A."/>
            <person name="Ma L.J."/>
            <person name="Mabbitt R."/>
            <person name="Macdonald J."/>
            <person name="Maclean C."/>
            <person name="Major J."/>
            <person name="Manning J."/>
            <person name="Marabella R."/>
            <person name="Maru K."/>
            <person name="Matthews C."/>
            <person name="Mauceli E."/>
            <person name="Mccarthy M."/>
            <person name="Mcdonough S."/>
            <person name="Mcghee T."/>
            <person name="Meldrim J."/>
            <person name="Meneus L."/>
            <person name="Mesirov J."/>
            <person name="Mihalev A."/>
            <person name="Mihova T."/>
            <person name="Mikkelsen T."/>
            <person name="Mlenga V."/>
            <person name="Moru K."/>
            <person name="Mozes J."/>
            <person name="Mulrain L."/>
            <person name="Munson G."/>
            <person name="Naylor J."/>
            <person name="Newes C."/>
            <person name="Nguyen C."/>
            <person name="Nguyen N."/>
            <person name="Nguyen T."/>
            <person name="Nicol R."/>
            <person name="Nielsen C."/>
            <person name="Nizzari M."/>
            <person name="Norbu C."/>
            <person name="Norbu N."/>
            <person name="O'donnell P."/>
            <person name="Okoawo O."/>
            <person name="O'leary S."/>
            <person name="Omotosho B."/>
            <person name="O'neill K."/>
            <person name="Osman S."/>
            <person name="Parker S."/>
            <person name="Perrin D."/>
            <person name="Phunkhang P."/>
            <person name="Piqani B."/>
            <person name="Purcell S."/>
            <person name="Rachupka T."/>
            <person name="Ramasamy U."/>
            <person name="Rameau R."/>
            <person name="Ray V."/>
            <person name="Raymond C."/>
            <person name="Retta R."/>
            <person name="Richardson S."/>
            <person name="Rise C."/>
            <person name="Rodriguez J."/>
            <person name="Rogers J."/>
            <person name="Rogov P."/>
            <person name="Rutman M."/>
            <person name="Schupbach R."/>
            <person name="Seaman C."/>
            <person name="Settipalli S."/>
            <person name="Sharpe T."/>
            <person name="Sheridan J."/>
            <person name="Sherpa N."/>
            <person name="Shi J."/>
            <person name="Smirnov S."/>
            <person name="Smith C."/>
            <person name="Sougnez C."/>
            <person name="Spencer B."/>
            <person name="Stalker J."/>
            <person name="Stange-thomann N."/>
            <person name="Stavropoulos S."/>
            <person name="Stetson K."/>
            <person name="Stone C."/>
            <person name="Stone S."/>
            <person name="Stubbs M."/>
            <person name="Talamas J."/>
            <person name="Tchuinga P."/>
            <person name="Tenzing P."/>
            <person name="Tesfaye S."/>
            <person name="Theodore J."/>
            <person name="Thoulutsang Y."/>
            <person name="Topham K."/>
            <person name="Towey S."/>
            <person name="Tsamla T."/>
            <person name="Tsomo N."/>
            <person name="Vallee D."/>
            <person name="Vassiliev H."/>
            <person name="Venkataraman V."/>
            <person name="Vinson J."/>
            <person name="Vo A."/>
            <person name="Wade C."/>
            <person name="Wang S."/>
            <person name="Wangchuk T."/>
            <person name="Wangdi T."/>
            <person name="Whittaker C."/>
            <person name="Wilkinson J."/>
            <person name="Wu Y."/>
            <person name="Wyman D."/>
            <person name="Yadav S."/>
            <person name="Yang S."/>
            <person name="Yang X."/>
            <person name="Yeager S."/>
            <person name="Yee E."/>
            <person name="Young G."/>
            <person name="Zainoun J."/>
            <person name="Zembeck L."/>
            <person name="Zimmer A."/>
            <person name="Zody M."/>
            <person name="Lander E."/>
        </authorList>
    </citation>
    <scope>NUCLEOTIDE SEQUENCE [LARGE SCALE GENOMIC DNA]</scope>
</reference>
<dbReference type="AlphaFoldDB" id="H2YXE8"/>
<dbReference type="Gene3D" id="1.20.1070.10">
    <property type="entry name" value="Rhodopsin 7-helix transmembrane proteins"/>
    <property type="match status" value="1"/>
</dbReference>
<dbReference type="Ensembl" id="ENSCSAVT00000010131.1">
    <property type="protein sequence ID" value="ENSCSAVP00000010009.1"/>
    <property type="gene ID" value="ENSCSAVG00000005902.1"/>
</dbReference>
<protein>
    <recommendedName>
        <fullName evidence="6">G-protein coupled receptors family 2 profile 2 domain-containing protein</fullName>
    </recommendedName>
</protein>
<feature type="transmembrane region" description="Helical" evidence="5">
    <location>
        <begin position="77"/>
        <end position="101"/>
    </location>
</feature>
<name>H2YXE8_CIOSA</name>
<keyword evidence="2 5" id="KW-0812">Transmembrane</keyword>
<evidence type="ECO:0000256" key="1">
    <source>
        <dbReference type="ARBA" id="ARBA00004141"/>
    </source>
</evidence>
<dbReference type="PANTHER" id="PTHR12011:SF347">
    <property type="entry name" value="FI21270P1-RELATED"/>
    <property type="match status" value="1"/>
</dbReference>
<feature type="domain" description="G-protein coupled receptors family 2 profile 2" evidence="6">
    <location>
        <begin position="1"/>
        <end position="158"/>
    </location>
</feature>
<evidence type="ECO:0000256" key="3">
    <source>
        <dbReference type="ARBA" id="ARBA00022989"/>
    </source>
</evidence>
<dbReference type="GO" id="GO:0005886">
    <property type="term" value="C:plasma membrane"/>
    <property type="evidence" value="ECO:0007669"/>
    <property type="project" value="TreeGrafter"/>
</dbReference>
<dbReference type="eggNOG" id="KOG4193">
    <property type="taxonomic scope" value="Eukaryota"/>
</dbReference>
<evidence type="ECO:0000256" key="4">
    <source>
        <dbReference type="ARBA" id="ARBA00023136"/>
    </source>
</evidence>
<dbReference type="PANTHER" id="PTHR12011">
    <property type="entry name" value="ADHESION G-PROTEIN COUPLED RECEPTOR"/>
    <property type="match status" value="1"/>
</dbReference>
<reference evidence="7" key="3">
    <citation type="submission" date="2025-09" db="UniProtKB">
        <authorList>
            <consortium name="Ensembl"/>
        </authorList>
    </citation>
    <scope>IDENTIFICATION</scope>
</reference>
<dbReference type="Proteomes" id="UP000007875">
    <property type="component" value="Unassembled WGS sequence"/>
</dbReference>
<dbReference type="OMA" id="NIIMLAM"/>
<keyword evidence="8" id="KW-1185">Reference proteome</keyword>
<evidence type="ECO:0000313" key="7">
    <source>
        <dbReference type="Ensembl" id="ENSCSAVP00000010009.1"/>
    </source>
</evidence>
<evidence type="ECO:0000256" key="5">
    <source>
        <dbReference type="SAM" id="Phobius"/>
    </source>
</evidence>
<organism evidence="7 8">
    <name type="scientific">Ciona savignyi</name>
    <name type="common">Pacific transparent sea squirt</name>
    <dbReference type="NCBI Taxonomy" id="51511"/>
    <lineage>
        <taxon>Eukaryota</taxon>
        <taxon>Metazoa</taxon>
        <taxon>Chordata</taxon>
        <taxon>Tunicata</taxon>
        <taxon>Ascidiacea</taxon>
        <taxon>Phlebobranchia</taxon>
        <taxon>Cionidae</taxon>
        <taxon>Ciona</taxon>
    </lineage>
</organism>
<sequence length="192" mass="21483">MLHLLFMTSFSWMLMEGILLYYQSVRAVKGGVNFPVMLGFGWLLPVVIVGISMAAGFDGYGVDKGCWLSVNNGLTWAFIGPALGFILINIIMLAMIIRVFLKLKMNAKSGDWLKTRRAVKAIAFLTPLLGITWVFGVLAVDQSTKWFIYIFSILNSLQTSARHSPRSTNDLSEIQAEFSAPLPHRPDQRVHM</sequence>
<accession>H2YXE8</accession>
<evidence type="ECO:0000313" key="8">
    <source>
        <dbReference type="Proteomes" id="UP000007875"/>
    </source>
</evidence>
<dbReference type="PROSITE" id="PS50261">
    <property type="entry name" value="G_PROTEIN_RECEP_F2_4"/>
    <property type="match status" value="1"/>
</dbReference>
<keyword evidence="3 5" id="KW-1133">Transmembrane helix</keyword>
<dbReference type="HOGENOM" id="CLU_002753_3_2_1"/>
<dbReference type="InParanoid" id="H2YXE8"/>
<proteinExistence type="predicted"/>
<feature type="transmembrane region" description="Helical" evidence="5">
    <location>
        <begin position="6"/>
        <end position="22"/>
    </location>
</feature>
<comment type="subcellular location">
    <subcellularLocation>
        <location evidence="1">Membrane</location>
        <topology evidence="1">Multi-pass membrane protein</topology>
    </subcellularLocation>
</comment>
<dbReference type="STRING" id="51511.ENSCSAVP00000010009"/>
<dbReference type="GO" id="GO:0007166">
    <property type="term" value="P:cell surface receptor signaling pathway"/>
    <property type="evidence" value="ECO:0007669"/>
    <property type="project" value="InterPro"/>
</dbReference>
<evidence type="ECO:0000259" key="6">
    <source>
        <dbReference type="PROSITE" id="PS50261"/>
    </source>
</evidence>
<feature type="transmembrane region" description="Helical" evidence="5">
    <location>
        <begin position="34"/>
        <end position="57"/>
    </location>
</feature>
<evidence type="ECO:0000256" key="2">
    <source>
        <dbReference type="ARBA" id="ARBA00022692"/>
    </source>
</evidence>
<feature type="transmembrane region" description="Helical" evidence="5">
    <location>
        <begin position="121"/>
        <end position="140"/>
    </location>
</feature>
<dbReference type="GO" id="GO:0004930">
    <property type="term" value="F:G protein-coupled receptor activity"/>
    <property type="evidence" value="ECO:0007669"/>
    <property type="project" value="InterPro"/>
</dbReference>
<keyword evidence="4 5" id="KW-0472">Membrane</keyword>
<dbReference type="InterPro" id="IPR000832">
    <property type="entry name" value="GPCR_2_secretin-like"/>
</dbReference>
<reference evidence="7" key="2">
    <citation type="submission" date="2025-08" db="UniProtKB">
        <authorList>
            <consortium name="Ensembl"/>
        </authorList>
    </citation>
    <scope>IDENTIFICATION</scope>
</reference>
<dbReference type="InterPro" id="IPR017981">
    <property type="entry name" value="GPCR_2-like_7TM"/>
</dbReference>
<dbReference type="Pfam" id="PF00002">
    <property type="entry name" value="7tm_2"/>
    <property type="match status" value="1"/>
</dbReference>